<feature type="transmembrane region" description="Helical" evidence="6">
    <location>
        <begin position="107"/>
        <end position="126"/>
    </location>
</feature>
<dbReference type="Proteomes" id="UP000595038">
    <property type="component" value="Chromosome"/>
</dbReference>
<accession>A0A1Y0YU82</accession>
<dbReference type="AlphaFoldDB" id="A0A1Y0YU82"/>
<feature type="transmembrane region" description="Helical" evidence="6">
    <location>
        <begin position="81"/>
        <end position="101"/>
    </location>
</feature>
<dbReference type="InterPro" id="IPR002781">
    <property type="entry name" value="TM_pro_TauE-like"/>
</dbReference>
<dbReference type="Pfam" id="PF01925">
    <property type="entry name" value="TauE"/>
    <property type="match status" value="1"/>
</dbReference>
<keyword evidence="5 6" id="KW-0472">Membrane</keyword>
<feature type="transmembrane region" description="Helical" evidence="6">
    <location>
        <begin position="147"/>
        <end position="175"/>
    </location>
</feature>
<dbReference type="EMBL" id="NILC01000028">
    <property type="protein sequence ID" value="TWL23679.1"/>
    <property type="molecule type" value="Genomic_DNA"/>
</dbReference>
<dbReference type="Proteomes" id="UP000435910">
    <property type="component" value="Unassembled WGS sequence"/>
</dbReference>
<dbReference type="GeneID" id="92860620"/>
<dbReference type="PANTHER" id="PTHR43701:SF13">
    <property type="entry name" value="MEMBRANE TRANSPORTER PROTEIN YRKJ-RELATED"/>
    <property type="match status" value="1"/>
</dbReference>
<keyword evidence="6" id="KW-1003">Cell membrane</keyword>
<feature type="transmembrane region" description="Helical" evidence="6">
    <location>
        <begin position="241"/>
        <end position="259"/>
    </location>
</feature>
<evidence type="ECO:0000313" key="8">
    <source>
        <dbReference type="EMBL" id="TWL23679.1"/>
    </source>
</evidence>
<comment type="subcellular location">
    <subcellularLocation>
        <location evidence="6">Cell membrane</location>
        <topology evidence="6">Multi-pass membrane protein</topology>
    </subcellularLocation>
    <subcellularLocation>
        <location evidence="1">Membrane</location>
        <topology evidence="1">Multi-pass membrane protein</topology>
    </subcellularLocation>
</comment>
<evidence type="ECO:0000256" key="6">
    <source>
        <dbReference type="RuleBase" id="RU363041"/>
    </source>
</evidence>
<name>A0A1Y0YU82_BACLI</name>
<feature type="transmembrane region" description="Helical" evidence="6">
    <location>
        <begin position="7"/>
        <end position="30"/>
    </location>
</feature>
<comment type="similarity">
    <text evidence="2 6">Belongs to the 4-toluene sulfonate uptake permease (TSUP) (TC 2.A.102) family.</text>
</comment>
<dbReference type="InterPro" id="IPR051598">
    <property type="entry name" value="TSUP/Inactive_protease-like"/>
</dbReference>
<evidence type="ECO:0000256" key="1">
    <source>
        <dbReference type="ARBA" id="ARBA00004141"/>
    </source>
</evidence>
<evidence type="ECO:0000313" key="7">
    <source>
        <dbReference type="EMBL" id="QPR74868.1"/>
    </source>
</evidence>
<organism evidence="8 9">
    <name type="scientific">Bacillus licheniformis</name>
    <dbReference type="NCBI Taxonomy" id="1402"/>
    <lineage>
        <taxon>Bacteria</taxon>
        <taxon>Bacillati</taxon>
        <taxon>Bacillota</taxon>
        <taxon>Bacilli</taxon>
        <taxon>Bacillales</taxon>
        <taxon>Bacillaceae</taxon>
        <taxon>Bacillus</taxon>
    </lineage>
</organism>
<keyword evidence="4 6" id="KW-1133">Transmembrane helix</keyword>
<protein>
    <recommendedName>
        <fullName evidence="6">Probable membrane transporter protein</fullName>
    </recommendedName>
</protein>
<evidence type="ECO:0000256" key="5">
    <source>
        <dbReference type="ARBA" id="ARBA00023136"/>
    </source>
</evidence>
<evidence type="ECO:0000256" key="3">
    <source>
        <dbReference type="ARBA" id="ARBA00022692"/>
    </source>
</evidence>
<reference evidence="7 10" key="2">
    <citation type="submission" date="2020-12" db="EMBL/GenBank/DDBJ databases">
        <title>FDA dAtabase for Regulatory Grade micrObial Sequences (FDA-ARGOS): Supporting development and validation of Infectious Disease Dx tests.</title>
        <authorList>
            <person name="Nelson B."/>
            <person name="Plummer A."/>
            <person name="Tallon L."/>
            <person name="Sadzewicz L."/>
            <person name="Zhao X."/>
            <person name="Boylan J."/>
            <person name="Ott S."/>
            <person name="Bowen H."/>
            <person name="Vavikolanu K."/>
            <person name="Mehta A."/>
            <person name="Aluvathingal J."/>
            <person name="Nadendla S."/>
            <person name="Myers T."/>
            <person name="Yan Y."/>
            <person name="Sichtig H."/>
        </authorList>
    </citation>
    <scope>NUCLEOTIDE SEQUENCE [LARGE SCALE GENOMIC DNA]</scope>
    <source>
        <strain evidence="7 10">FDAARGOS_923</strain>
    </source>
</reference>
<reference evidence="8 9" key="1">
    <citation type="submission" date="2019-06" db="EMBL/GenBank/DDBJ databases">
        <title>Genome sequence analysis of &gt;100 Bacillus licheniformis strains suggests intrinsic resistance to this species.</title>
        <authorList>
            <person name="Wels M."/>
            <person name="Siezen R.J."/>
            <person name="Johansen E."/>
            <person name="Stuer-Lauridsen B."/>
            <person name="Bjerre K."/>
            <person name="Nielsen B.K.K."/>
        </authorList>
    </citation>
    <scope>NUCLEOTIDE SEQUENCE [LARGE SCALE GENOMIC DNA]</scope>
    <source>
        <strain evidence="8 9">BAC-16736</strain>
    </source>
</reference>
<dbReference type="RefSeq" id="WP_003183747.1">
    <property type="nucleotide sequence ID" value="NZ_BEXU01000054.1"/>
</dbReference>
<dbReference type="GO" id="GO:0005886">
    <property type="term" value="C:plasma membrane"/>
    <property type="evidence" value="ECO:0007669"/>
    <property type="project" value="UniProtKB-SubCell"/>
</dbReference>
<feature type="transmembrane region" description="Helical" evidence="6">
    <location>
        <begin position="50"/>
        <end position="69"/>
    </location>
</feature>
<dbReference type="EMBL" id="CP065647">
    <property type="protein sequence ID" value="QPR74868.1"/>
    <property type="molecule type" value="Genomic_DNA"/>
</dbReference>
<evidence type="ECO:0000313" key="10">
    <source>
        <dbReference type="Proteomes" id="UP000595038"/>
    </source>
</evidence>
<evidence type="ECO:0000256" key="4">
    <source>
        <dbReference type="ARBA" id="ARBA00022989"/>
    </source>
</evidence>
<gene>
    <name evidence="8" type="ORF">CHCC16736_1387</name>
    <name evidence="7" type="ORF">I6G80_11745</name>
</gene>
<evidence type="ECO:0000256" key="2">
    <source>
        <dbReference type="ARBA" id="ARBA00009142"/>
    </source>
</evidence>
<dbReference type="PANTHER" id="PTHR43701">
    <property type="entry name" value="MEMBRANE TRANSPORTER PROTEIN MJ0441-RELATED"/>
    <property type="match status" value="1"/>
</dbReference>
<evidence type="ECO:0000313" key="9">
    <source>
        <dbReference type="Proteomes" id="UP000435910"/>
    </source>
</evidence>
<feature type="transmembrane region" description="Helical" evidence="6">
    <location>
        <begin position="211"/>
        <end position="229"/>
    </location>
</feature>
<feature type="transmembrane region" description="Helical" evidence="6">
    <location>
        <begin position="181"/>
        <end position="204"/>
    </location>
</feature>
<proteinExistence type="inferred from homology"/>
<dbReference type="OMA" id="FLTWCNV"/>
<sequence length="260" mass="27589">MDISFILLIFFIGFIGSFMSGMLGVGGAIINYPLLLYIPALLGFTGFNAHQVSGIVAVQVFIAAFSGVWAYRKDGYLNKELIFIMGLSILLGSLIGGYGSHFFSEDAINMVYGLLAIIAAIIMLIPKTGTEGNQSDHIRFPKILTSIMTFVVGLASGIVGAGGAFLLVPLMLVIIKIPARITIATSLAVTFISSIGTTATKLVIGQVPIMPALVVMAASLIASPLGVFIGKKVNAKVLQGILIFVIFLTTVKIWVDILLY</sequence>
<keyword evidence="3 6" id="KW-0812">Transmembrane</keyword>